<dbReference type="InterPro" id="IPR007219">
    <property type="entry name" value="XnlR_reg_dom"/>
</dbReference>
<feature type="domain" description="Zn(2)-C6 fungal-type" evidence="11">
    <location>
        <begin position="341"/>
        <end position="371"/>
    </location>
</feature>
<dbReference type="GO" id="GO:0006351">
    <property type="term" value="P:DNA-templated transcription"/>
    <property type="evidence" value="ECO:0007669"/>
    <property type="project" value="InterPro"/>
</dbReference>
<keyword evidence="2" id="KW-0479">Metal-binding</keyword>
<keyword evidence="6" id="KW-0805">Transcription regulation</keyword>
<evidence type="ECO:0000313" key="13">
    <source>
        <dbReference type="Proteomes" id="UP000722485"/>
    </source>
</evidence>
<dbReference type="GO" id="GO:0016491">
    <property type="term" value="F:oxidoreductase activity"/>
    <property type="evidence" value="ECO:0007669"/>
    <property type="project" value="UniProtKB-KW"/>
</dbReference>
<dbReference type="CDD" id="cd00067">
    <property type="entry name" value="GAL4"/>
    <property type="match status" value="1"/>
</dbReference>
<dbReference type="Proteomes" id="UP000722485">
    <property type="component" value="Unassembled WGS sequence"/>
</dbReference>
<protein>
    <recommendedName>
        <fullName evidence="11">Zn(2)-C6 fungal-type domain-containing protein</fullName>
    </recommendedName>
</protein>
<dbReference type="AlphaFoldDB" id="A0A9P5HIT4"/>
<dbReference type="Pfam" id="PF04082">
    <property type="entry name" value="Fungal_trans"/>
    <property type="match status" value="1"/>
</dbReference>
<feature type="compositionally biased region" description="Low complexity" evidence="10">
    <location>
        <begin position="563"/>
        <end position="572"/>
    </location>
</feature>
<dbReference type="EMBL" id="JAANBB010000042">
    <property type="protein sequence ID" value="KAF7553674.1"/>
    <property type="molecule type" value="Genomic_DNA"/>
</dbReference>
<dbReference type="InterPro" id="IPR001138">
    <property type="entry name" value="Zn2Cys6_DnaBD"/>
</dbReference>
<dbReference type="InterPro" id="IPR057326">
    <property type="entry name" value="KR_dom"/>
</dbReference>
<evidence type="ECO:0000256" key="9">
    <source>
        <dbReference type="ARBA" id="ARBA00023242"/>
    </source>
</evidence>
<dbReference type="SUPFAM" id="SSF57701">
    <property type="entry name" value="Zn2/Cys6 DNA-binding domain"/>
    <property type="match status" value="1"/>
</dbReference>
<keyword evidence="9" id="KW-0539">Nucleus</keyword>
<dbReference type="Pfam" id="PF00172">
    <property type="entry name" value="Zn_clus"/>
    <property type="match status" value="1"/>
</dbReference>
<dbReference type="PRINTS" id="PR00081">
    <property type="entry name" value="GDHRDH"/>
</dbReference>
<evidence type="ECO:0000256" key="5">
    <source>
        <dbReference type="ARBA" id="ARBA00023002"/>
    </source>
</evidence>
<dbReference type="GO" id="GO:0005634">
    <property type="term" value="C:nucleus"/>
    <property type="evidence" value="ECO:0007669"/>
    <property type="project" value="UniProtKB-SubCell"/>
</dbReference>
<dbReference type="InterPro" id="IPR036864">
    <property type="entry name" value="Zn2-C6_fun-type_DNA-bd_sf"/>
</dbReference>
<organism evidence="12 13">
    <name type="scientific">Cylindrodendrum hubeiense</name>
    <dbReference type="NCBI Taxonomy" id="595255"/>
    <lineage>
        <taxon>Eukaryota</taxon>
        <taxon>Fungi</taxon>
        <taxon>Dikarya</taxon>
        <taxon>Ascomycota</taxon>
        <taxon>Pezizomycotina</taxon>
        <taxon>Sordariomycetes</taxon>
        <taxon>Hypocreomycetidae</taxon>
        <taxon>Hypocreales</taxon>
        <taxon>Nectriaceae</taxon>
        <taxon>Cylindrodendrum</taxon>
    </lineage>
</organism>
<dbReference type="PANTHER" id="PTHR31313">
    <property type="entry name" value="TY1 ENHANCER ACTIVATOR"/>
    <property type="match status" value="1"/>
</dbReference>
<keyword evidence="5" id="KW-0560">Oxidoreductase</keyword>
<dbReference type="SMART" id="SM00822">
    <property type="entry name" value="PKS_KR"/>
    <property type="match status" value="1"/>
</dbReference>
<dbReference type="FunFam" id="3.40.50.720:FF:000084">
    <property type="entry name" value="Short-chain dehydrogenase reductase"/>
    <property type="match status" value="1"/>
</dbReference>
<dbReference type="GO" id="GO:0008270">
    <property type="term" value="F:zinc ion binding"/>
    <property type="evidence" value="ECO:0007669"/>
    <property type="project" value="InterPro"/>
</dbReference>
<dbReference type="InterPro" id="IPR051615">
    <property type="entry name" value="Transcr_Regulatory_Elem"/>
</dbReference>
<dbReference type="Pfam" id="PF13561">
    <property type="entry name" value="adh_short_C2"/>
    <property type="match status" value="1"/>
</dbReference>
<dbReference type="OrthoDB" id="2154091at2759"/>
<dbReference type="PANTHER" id="PTHR31313:SF77">
    <property type="entry name" value="ZN(II)2CYS6 TRANSCRIPTION FACTOR (EUROFUNG)"/>
    <property type="match status" value="1"/>
</dbReference>
<feature type="region of interest" description="Disordered" evidence="10">
    <location>
        <begin position="559"/>
        <end position="582"/>
    </location>
</feature>
<feature type="compositionally biased region" description="Polar residues" evidence="10">
    <location>
        <begin position="469"/>
        <end position="488"/>
    </location>
</feature>
<dbReference type="InterPro" id="IPR002347">
    <property type="entry name" value="SDR_fam"/>
</dbReference>
<evidence type="ECO:0000313" key="12">
    <source>
        <dbReference type="EMBL" id="KAF7553674.1"/>
    </source>
</evidence>
<dbReference type="Gene3D" id="4.10.240.10">
    <property type="entry name" value="Zn(2)-C6 fungal-type DNA-binding domain"/>
    <property type="match status" value="1"/>
</dbReference>
<reference evidence="12" key="1">
    <citation type="submission" date="2020-03" db="EMBL/GenBank/DDBJ databases">
        <title>Draft Genome Sequence of Cylindrodendrum hubeiense.</title>
        <authorList>
            <person name="Buettner E."/>
            <person name="Kellner H."/>
        </authorList>
    </citation>
    <scope>NUCLEOTIDE SEQUENCE</scope>
    <source>
        <strain evidence="12">IHI 201604</strain>
    </source>
</reference>
<dbReference type="CDD" id="cd12148">
    <property type="entry name" value="fungal_TF_MHR"/>
    <property type="match status" value="1"/>
</dbReference>
<evidence type="ECO:0000256" key="3">
    <source>
        <dbReference type="ARBA" id="ARBA00022833"/>
    </source>
</evidence>
<evidence type="ECO:0000256" key="2">
    <source>
        <dbReference type="ARBA" id="ARBA00022723"/>
    </source>
</evidence>
<dbReference type="PROSITE" id="PS00463">
    <property type="entry name" value="ZN2_CY6_FUNGAL_1"/>
    <property type="match status" value="1"/>
</dbReference>
<dbReference type="SMART" id="SM00066">
    <property type="entry name" value="GAL4"/>
    <property type="match status" value="1"/>
</dbReference>
<dbReference type="PROSITE" id="PS50048">
    <property type="entry name" value="ZN2_CY6_FUNGAL_2"/>
    <property type="match status" value="1"/>
</dbReference>
<evidence type="ECO:0000256" key="8">
    <source>
        <dbReference type="ARBA" id="ARBA00023163"/>
    </source>
</evidence>
<gene>
    <name evidence="12" type="ORF">G7Z17_g3452</name>
</gene>
<sequence length="1017" mass="113109">MTTSKPQQDPDRYLKHSVQDLLSLKGRTIVITGGARGLGLAFALAVIEVGGNVAVLDAADKPHEHFYQIQKNFDAKLEFYKTDVTKYDQLKNTFDQVVADFGRIDGLITAAGICPDEPFLERAPESVARCIDINVLGTYYAAQLAAAQMDKQEPTEFNPRGGSIVMIASIAAYVASKGQATSDYCASKGAVLSLAKALGVELAAKGIRVNSISPGYMVTDMTVDICKRVPFLGDIMNTEPPMKRMGDRTDLKVPVVYLLSEASAYHTSDDILITGGIHAGQLLFSGVETAPNLELVLHPLWTPFDFPKPELLQSGIFAEGEPIVMSDPPAAKFRRKHVTMACVPCRVGKVKCDGASPICSSCENKGKECRYPTGDDKRKLTPRTAIELLLSRIEQLCQFIIDNGQLPPPMVKRDHAALVRVFGHLKLAHNFDNGDTSTNPLSNSTTSHRSPNQNHMLELSQSRHDTCSRRTTGQSLDSNGSSRTTCDNVNKERSTRLNQVDMTAFTTGNDLSLSVRQSSHDQPPNWVWNATGELNFNFQPPITVEADALLGILPFSTPEEQQQDNQHGNIQQSDEALSDTESTEALIDKLSERVGSLRIGPSGQIRYYGPFSNFNLMDVPARDTSSSYRNIRGDGKEHLDRLGIGKEVPIELEDHLENLYFSWQDPALHVVDRDMFEEAKINWRLNQEETPYYSEALQNSICSLGAAFESRHHPTFVTFPKSLSDFFADRAKALLEIELDSPSLATIQAMIMLSGHDISSKRDSRGWLYIGMAMRLAFDMALHLDMTEYVAKRSLTQAEADLRKDIFWAAYTVDHMWGFYLGRPFRINMEDVTVEKPRGGIEPESAGQWIPYIAPRSLGENAPIPGYTNELHRQRVLMSEIVAPVGYALYGNLRISKSALQVMNAKTVAELLDWKASLPHVLQIDTNDFETLMQYHQNIIHAHRPWMSRTYVQPSPQQGPGAGHARKMFQEVVTPPKIQQEALGPPGTDNADTGLDWDWIFTGDNYLEFSLRAYDGY</sequence>
<accession>A0A9P5HIT4</accession>
<comment type="subcellular location">
    <subcellularLocation>
        <location evidence="1">Nucleus</location>
    </subcellularLocation>
</comment>
<dbReference type="SMART" id="SM00906">
    <property type="entry name" value="Fungal_trans"/>
    <property type="match status" value="1"/>
</dbReference>
<evidence type="ECO:0000259" key="11">
    <source>
        <dbReference type="PROSITE" id="PS50048"/>
    </source>
</evidence>
<keyword evidence="13" id="KW-1185">Reference proteome</keyword>
<dbReference type="InterPro" id="IPR020904">
    <property type="entry name" value="Sc_DH/Rdtase_CS"/>
</dbReference>
<keyword evidence="7" id="KW-0238">DNA-binding</keyword>
<evidence type="ECO:0000256" key="6">
    <source>
        <dbReference type="ARBA" id="ARBA00023015"/>
    </source>
</evidence>
<dbReference type="PROSITE" id="PS00061">
    <property type="entry name" value="ADH_SHORT"/>
    <property type="match status" value="1"/>
</dbReference>
<evidence type="ECO:0000256" key="1">
    <source>
        <dbReference type="ARBA" id="ARBA00004123"/>
    </source>
</evidence>
<keyword evidence="3" id="KW-0862">Zinc</keyword>
<evidence type="ECO:0000256" key="10">
    <source>
        <dbReference type="SAM" id="MobiDB-lite"/>
    </source>
</evidence>
<feature type="compositionally biased region" description="Low complexity" evidence="10">
    <location>
        <begin position="436"/>
        <end position="447"/>
    </location>
</feature>
<evidence type="ECO:0000256" key="4">
    <source>
        <dbReference type="ARBA" id="ARBA00022857"/>
    </source>
</evidence>
<feature type="region of interest" description="Disordered" evidence="10">
    <location>
        <begin position="432"/>
        <end position="500"/>
    </location>
</feature>
<comment type="caution">
    <text evidence="12">The sequence shown here is derived from an EMBL/GenBank/DDBJ whole genome shotgun (WGS) entry which is preliminary data.</text>
</comment>
<keyword evidence="8" id="KW-0804">Transcription</keyword>
<proteinExistence type="predicted"/>
<dbReference type="Gene3D" id="3.40.50.720">
    <property type="entry name" value="NAD(P)-binding Rossmann-like Domain"/>
    <property type="match status" value="1"/>
</dbReference>
<dbReference type="GO" id="GO:0000981">
    <property type="term" value="F:DNA-binding transcription factor activity, RNA polymerase II-specific"/>
    <property type="evidence" value="ECO:0007669"/>
    <property type="project" value="InterPro"/>
</dbReference>
<dbReference type="InterPro" id="IPR036291">
    <property type="entry name" value="NAD(P)-bd_dom_sf"/>
</dbReference>
<evidence type="ECO:0000256" key="7">
    <source>
        <dbReference type="ARBA" id="ARBA00023125"/>
    </source>
</evidence>
<keyword evidence="4" id="KW-0521">NADP</keyword>
<dbReference type="PRINTS" id="PR00080">
    <property type="entry name" value="SDRFAMILY"/>
</dbReference>
<dbReference type="GO" id="GO:0003677">
    <property type="term" value="F:DNA binding"/>
    <property type="evidence" value="ECO:0007669"/>
    <property type="project" value="UniProtKB-KW"/>
</dbReference>
<name>A0A9P5HIT4_9HYPO</name>
<dbReference type="SUPFAM" id="SSF51735">
    <property type="entry name" value="NAD(P)-binding Rossmann-fold domains"/>
    <property type="match status" value="1"/>
</dbReference>